<dbReference type="Proteomes" id="UP000297014">
    <property type="component" value="Unassembled WGS sequence"/>
</dbReference>
<proteinExistence type="predicted"/>
<gene>
    <name evidence="1" type="ORF">AJ85_21095</name>
</gene>
<name>A0A4S4K4Q6_ALKAL</name>
<evidence type="ECO:0000313" key="2">
    <source>
        <dbReference type="Proteomes" id="UP000297014"/>
    </source>
</evidence>
<evidence type="ECO:0000313" key="1">
    <source>
        <dbReference type="EMBL" id="THG92017.1"/>
    </source>
</evidence>
<dbReference type="EMBL" id="JALP01000027">
    <property type="protein sequence ID" value="THG92017.1"/>
    <property type="molecule type" value="Genomic_DNA"/>
</dbReference>
<organism evidence="1 2">
    <name type="scientific">Alkalihalobacillus alcalophilus ATCC 27647 = CGMCC 1.3604</name>
    <dbReference type="NCBI Taxonomy" id="1218173"/>
    <lineage>
        <taxon>Bacteria</taxon>
        <taxon>Bacillati</taxon>
        <taxon>Bacillota</taxon>
        <taxon>Bacilli</taxon>
        <taxon>Bacillales</taxon>
        <taxon>Bacillaceae</taxon>
        <taxon>Alkalihalobacillus</taxon>
    </lineage>
</organism>
<accession>A0A4S4K4Q6</accession>
<reference evidence="1 2" key="1">
    <citation type="submission" date="2014-01" db="EMBL/GenBank/DDBJ databases">
        <title>Draft genome sequencing of Bacillus alcalophilus CGMCC 1.3604.</title>
        <authorList>
            <person name="Yang J."/>
            <person name="Diao L."/>
            <person name="Yang S."/>
        </authorList>
    </citation>
    <scope>NUCLEOTIDE SEQUENCE [LARGE SCALE GENOMIC DNA]</scope>
    <source>
        <strain evidence="1 2">CGMCC 1.3604</strain>
    </source>
</reference>
<dbReference type="AlphaFoldDB" id="A0A4S4K4Q6"/>
<comment type="caution">
    <text evidence="1">The sequence shown here is derived from an EMBL/GenBank/DDBJ whole genome shotgun (WGS) entry which is preliminary data.</text>
</comment>
<protein>
    <submittedName>
        <fullName evidence="1">Uncharacterized protein</fullName>
    </submittedName>
</protein>
<sequence>MKPKENEWELVRESKAVNEATRERTKAEKGIKYGVA</sequence>